<dbReference type="Proteomes" id="UP000886501">
    <property type="component" value="Unassembled WGS sequence"/>
</dbReference>
<organism evidence="1 2">
    <name type="scientific">Thelephora ganbajun</name>
    <name type="common">Ganba fungus</name>
    <dbReference type="NCBI Taxonomy" id="370292"/>
    <lineage>
        <taxon>Eukaryota</taxon>
        <taxon>Fungi</taxon>
        <taxon>Dikarya</taxon>
        <taxon>Basidiomycota</taxon>
        <taxon>Agaricomycotina</taxon>
        <taxon>Agaricomycetes</taxon>
        <taxon>Thelephorales</taxon>
        <taxon>Thelephoraceae</taxon>
        <taxon>Thelephora</taxon>
    </lineage>
</organism>
<reference evidence="1" key="1">
    <citation type="submission" date="2019-10" db="EMBL/GenBank/DDBJ databases">
        <authorList>
            <consortium name="DOE Joint Genome Institute"/>
            <person name="Kuo A."/>
            <person name="Miyauchi S."/>
            <person name="Kiss E."/>
            <person name="Drula E."/>
            <person name="Kohler A."/>
            <person name="Sanchez-Garcia M."/>
            <person name="Andreopoulos B."/>
            <person name="Barry K.W."/>
            <person name="Bonito G."/>
            <person name="Buee M."/>
            <person name="Carver A."/>
            <person name="Chen C."/>
            <person name="Cichocki N."/>
            <person name="Clum A."/>
            <person name="Culley D."/>
            <person name="Crous P.W."/>
            <person name="Fauchery L."/>
            <person name="Girlanda M."/>
            <person name="Hayes R."/>
            <person name="Keri Z."/>
            <person name="Labutti K."/>
            <person name="Lipzen A."/>
            <person name="Lombard V."/>
            <person name="Magnuson J."/>
            <person name="Maillard F."/>
            <person name="Morin E."/>
            <person name="Murat C."/>
            <person name="Nolan M."/>
            <person name="Ohm R."/>
            <person name="Pangilinan J."/>
            <person name="Pereira M."/>
            <person name="Perotto S."/>
            <person name="Peter M."/>
            <person name="Riley R."/>
            <person name="Sitrit Y."/>
            <person name="Stielow B."/>
            <person name="Szollosi G."/>
            <person name="Zifcakova L."/>
            <person name="Stursova M."/>
            <person name="Spatafora J.W."/>
            <person name="Tedersoo L."/>
            <person name="Vaario L.-M."/>
            <person name="Yamada A."/>
            <person name="Yan M."/>
            <person name="Wang P."/>
            <person name="Xu J."/>
            <person name="Bruns T."/>
            <person name="Baldrian P."/>
            <person name="Vilgalys R."/>
            <person name="Henrissat B."/>
            <person name="Grigoriev I.V."/>
            <person name="Hibbett D."/>
            <person name="Nagy L.G."/>
            <person name="Martin F.M."/>
        </authorList>
    </citation>
    <scope>NUCLEOTIDE SEQUENCE</scope>
    <source>
        <strain evidence="1">P2</strain>
    </source>
</reference>
<feature type="non-terminal residue" evidence="1">
    <location>
        <position position="1"/>
    </location>
</feature>
<evidence type="ECO:0000313" key="2">
    <source>
        <dbReference type="Proteomes" id="UP000886501"/>
    </source>
</evidence>
<protein>
    <submittedName>
        <fullName evidence="1">Uncharacterized protein</fullName>
    </submittedName>
</protein>
<dbReference type="EMBL" id="MU117979">
    <property type="protein sequence ID" value="KAF9651034.1"/>
    <property type="molecule type" value="Genomic_DNA"/>
</dbReference>
<reference evidence="1" key="2">
    <citation type="journal article" date="2020" name="Nat. Commun.">
        <title>Large-scale genome sequencing of mycorrhizal fungi provides insights into the early evolution of symbiotic traits.</title>
        <authorList>
            <person name="Miyauchi S."/>
            <person name="Kiss E."/>
            <person name="Kuo A."/>
            <person name="Drula E."/>
            <person name="Kohler A."/>
            <person name="Sanchez-Garcia M."/>
            <person name="Morin E."/>
            <person name="Andreopoulos B."/>
            <person name="Barry K.W."/>
            <person name="Bonito G."/>
            <person name="Buee M."/>
            <person name="Carver A."/>
            <person name="Chen C."/>
            <person name="Cichocki N."/>
            <person name="Clum A."/>
            <person name="Culley D."/>
            <person name="Crous P.W."/>
            <person name="Fauchery L."/>
            <person name="Girlanda M."/>
            <person name="Hayes R.D."/>
            <person name="Keri Z."/>
            <person name="LaButti K."/>
            <person name="Lipzen A."/>
            <person name="Lombard V."/>
            <person name="Magnuson J."/>
            <person name="Maillard F."/>
            <person name="Murat C."/>
            <person name="Nolan M."/>
            <person name="Ohm R.A."/>
            <person name="Pangilinan J."/>
            <person name="Pereira M.F."/>
            <person name="Perotto S."/>
            <person name="Peter M."/>
            <person name="Pfister S."/>
            <person name="Riley R."/>
            <person name="Sitrit Y."/>
            <person name="Stielow J.B."/>
            <person name="Szollosi G."/>
            <person name="Zifcakova L."/>
            <person name="Stursova M."/>
            <person name="Spatafora J.W."/>
            <person name="Tedersoo L."/>
            <person name="Vaario L.M."/>
            <person name="Yamada A."/>
            <person name="Yan M."/>
            <person name="Wang P."/>
            <person name="Xu J."/>
            <person name="Bruns T."/>
            <person name="Baldrian P."/>
            <person name="Vilgalys R."/>
            <person name="Dunand C."/>
            <person name="Henrissat B."/>
            <person name="Grigoriev I.V."/>
            <person name="Hibbett D."/>
            <person name="Nagy L.G."/>
            <person name="Martin F.M."/>
        </authorList>
    </citation>
    <scope>NUCLEOTIDE SEQUENCE</scope>
    <source>
        <strain evidence="1">P2</strain>
    </source>
</reference>
<comment type="caution">
    <text evidence="1">The sequence shown here is derived from an EMBL/GenBank/DDBJ whole genome shotgun (WGS) entry which is preliminary data.</text>
</comment>
<evidence type="ECO:0000313" key="1">
    <source>
        <dbReference type="EMBL" id="KAF9651034.1"/>
    </source>
</evidence>
<gene>
    <name evidence="1" type="ORF">BDM02DRAFT_3084500</name>
</gene>
<accession>A0ACB6ZN69</accession>
<keyword evidence="2" id="KW-1185">Reference proteome</keyword>
<sequence length="73" mass="8397">QPTPFEQKTVETHSGKKRHKCDVCGSYWGRPSSLKIHMVSHTGVKEFVCSICNQDFGVKSNYTRHIRVHHKDS</sequence>
<feature type="non-terminal residue" evidence="1">
    <location>
        <position position="73"/>
    </location>
</feature>
<proteinExistence type="predicted"/>
<name>A0ACB6ZN69_THEGA</name>